<accession>A0A286R9Y8</accession>
<reference evidence="1 2" key="1">
    <citation type="journal article" name="Front. Microbiol.">
        <title>Sugar Metabolism of the First Thermophilic Planctomycete Thermogutta terrifontis: Comparative Genomic and Transcriptomic Approaches.</title>
        <authorList>
            <person name="Elcheninov A.G."/>
            <person name="Menzel P."/>
            <person name="Gudbergsdottir S.R."/>
            <person name="Slesarev A.I."/>
            <person name="Kadnikov V.V."/>
            <person name="Krogh A."/>
            <person name="Bonch-Osmolovskaya E.A."/>
            <person name="Peng X."/>
            <person name="Kublanov I.V."/>
        </authorList>
    </citation>
    <scope>NUCLEOTIDE SEQUENCE [LARGE SCALE GENOMIC DNA]</scope>
    <source>
        <strain evidence="1 2">R1</strain>
    </source>
</reference>
<organism evidence="1 2">
    <name type="scientific">Thermogutta terrifontis</name>
    <dbReference type="NCBI Taxonomy" id="1331910"/>
    <lineage>
        <taxon>Bacteria</taxon>
        <taxon>Pseudomonadati</taxon>
        <taxon>Planctomycetota</taxon>
        <taxon>Planctomycetia</taxon>
        <taxon>Pirellulales</taxon>
        <taxon>Thermoguttaceae</taxon>
        <taxon>Thermogutta</taxon>
    </lineage>
</organism>
<gene>
    <name evidence="1" type="ORF">THTE_0169</name>
</gene>
<dbReference type="EMBL" id="CP018477">
    <property type="protein sequence ID" value="ASV72771.1"/>
    <property type="molecule type" value="Genomic_DNA"/>
</dbReference>
<evidence type="ECO:0000313" key="2">
    <source>
        <dbReference type="Proteomes" id="UP000215086"/>
    </source>
</evidence>
<name>A0A286R9Y8_9BACT</name>
<sequence>MAECSGFKGEEGVVGRRALPGIGPGVLAWWKWQNVREVDTWTF</sequence>
<dbReference type="Proteomes" id="UP000215086">
    <property type="component" value="Chromosome"/>
</dbReference>
<dbReference type="AlphaFoldDB" id="A0A286R9Y8"/>
<evidence type="ECO:0000313" key="1">
    <source>
        <dbReference type="EMBL" id="ASV72771.1"/>
    </source>
</evidence>
<protein>
    <submittedName>
        <fullName evidence="1">Uncharacterized protein</fullName>
    </submittedName>
</protein>
<keyword evidence="2" id="KW-1185">Reference proteome</keyword>
<dbReference type="KEGG" id="ttf:THTE_0169"/>
<proteinExistence type="predicted"/>